<dbReference type="SUPFAM" id="SSF55729">
    <property type="entry name" value="Acyl-CoA N-acyltransferases (Nat)"/>
    <property type="match status" value="1"/>
</dbReference>
<dbReference type="AlphaFoldDB" id="A0AAN7B640"/>
<evidence type="ECO:0000256" key="2">
    <source>
        <dbReference type="ARBA" id="ARBA00023315"/>
    </source>
</evidence>
<evidence type="ECO:0000256" key="3">
    <source>
        <dbReference type="SAM" id="MobiDB-lite"/>
    </source>
</evidence>
<evidence type="ECO:0000259" key="4">
    <source>
        <dbReference type="PROSITE" id="PS51186"/>
    </source>
</evidence>
<keyword evidence="6" id="KW-1185">Reference proteome</keyword>
<reference evidence="5" key="2">
    <citation type="submission" date="2023-05" db="EMBL/GenBank/DDBJ databases">
        <authorList>
            <consortium name="Lawrence Berkeley National Laboratory"/>
            <person name="Steindorff A."/>
            <person name="Hensen N."/>
            <person name="Bonometti L."/>
            <person name="Westerberg I."/>
            <person name="Brannstrom I.O."/>
            <person name="Guillou S."/>
            <person name="Cros-Aarteil S."/>
            <person name="Calhoun S."/>
            <person name="Haridas S."/>
            <person name="Kuo A."/>
            <person name="Mondo S."/>
            <person name="Pangilinan J."/>
            <person name="Riley R."/>
            <person name="Labutti K."/>
            <person name="Andreopoulos B."/>
            <person name="Lipzen A."/>
            <person name="Chen C."/>
            <person name="Yanf M."/>
            <person name="Daum C."/>
            <person name="Ng V."/>
            <person name="Clum A."/>
            <person name="Ohm R."/>
            <person name="Martin F."/>
            <person name="Silar P."/>
            <person name="Natvig D."/>
            <person name="Lalanne C."/>
            <person name="Gautier V."/>
            <person name="Ament-Velasquez S.L."/>
            <person name="Kruys A."/>
            <person name="Hutchinson M.I."/>
            <person name="Powell A.J."/>
            <person name="Barry K."/>
            <person name="Miller A.N."/>
            <person name="Grigoriev I.V."/>
            <person name="Debuchy R."/>
            <person name="Gladieux P."/>
            <person name="Thoren M.H."/>
            <person name="Johannesson H."/>
        </authorList>
    </citation>
    <scope>NUCLEOTIDE SEQUENCE</scope>
    <source>
        <strain evidence="5">PSN293</strain>
    </source>
</reference>
<comment type="caution">
    <text evidence="5">The sequence shown here is derived from an EMBL/GenBank/DDBJ whole genome shotgun (WGS) entry which is preliminary data.</text>
</comment>
<reference evidence="5" key="1">
    <citation type="journal article" date="2023" name="Mol. Phylogenet. Evol.">
        <title>Genome-scale phylogeny and comparative genomics of the fungal order Sordariales.</title>
        <authorList>
            <person name="Hensen N."/>
            <person name="Bonometti L."/>
            <person name="Westerberg I."/>
            <person name="Brannstrom I.O."/>
            <person name="Guillou S."/>
            <person name="Cros-Aarteil S."/>
            <person name="Calhoun S."/>
            <person name="Haridas S."/>
            <person name="Kuo A."/>
            <person name="Mondo S."/>
            <person name="Pangilinan J."/>
            <person name="Riley R."/>
            <person name="LaButti K."/>
            <person name="Andreopoulos B."/>
            <person name="Lipzen A."/>
            <person name="Chen C."/>
            <person name="Yan M."/>
            <person name="Daum C."/>
            <person name="Ng V."/>
            <person name="Clum A."/>
            <person name="Steindorff A."/>
            <person name="Ohm R.A."/>
            <person name="Martin F."/>
            <person name="Silar P."/>
            <person name="Natvig D.O."/>
            <person name="Lalanne C."/>
            <person name="Gautier V."/>
            <person name="Ament-Velasquez S.L."/>
            <person name="Kruys A."/>
            <person name="Hutchinson M.I."/>
            <person name="Powell A.J."/>
            <person name="Barry K."/>
            <person name="Miller A.N."/>
            <person name="Grigoriev I.V."/>
            <person name="Debuchy R."/>
            <person name="Gladieux P."/>
            <person name="Hiltunen Thoren M."/>
            <person name="Johannesson H."/>
        </authorList>
    </citation>
    <scope>NUCLEOTIDE SEQUENCE</scope>
    <source>
        <strain evidence="5">PSN293</strain>
    </source>
</reference>
<feature type="region of interest" description="Disordered" evidence="3">
    <location>
        <begin position="1"/>
        <end position="56"/>
    </location>
</feature>
<sequence>MASLPDGGGAPQEKATPQTPRANEQAVDESDDADGEFVTLQKTISQKRRAAKDSPESRLHKAFPFPYLPNIRPLTISDYKSCVELENAAFPNPEHRASPEKFEYRLTTCPELSLGLFCTVVPDQVRGWEIETLACAKPVETDRADKAVSVLLAHIISTKCCGEVIADSDMDYPRDWRKLGGKCTNAGHQESGRTVALHSLAVSPKLQGCGLGITIVKAYLQQMNNSGLADRVSLICQEYLVSYYERFGFTHVGKSNAQFGGGGWHDMTFALSGPPKTPF</sequence>
<feature type="domain" description="N-acetyltransferase" evidence="4">
    <location>
        <begin position="69"/>
        <end position="272"/>
    </location>
</feature>
<dbReference type="GO" id="GO:0004059">
    <property type="term" value="F:aralkylamine N-acetyltransferase activity"/>
    <property type="evidence" value="ECO:0007669"/>
    <property type="project" value="TreeGrafter"/>
</dbReference>
<name>A0AAN7B640_9PEZI</name>
<feature type="compositionally biased region" description="Acidic residues" evidence="3">
    <location>
        <begin position="26"/>
        <end position="35"/>
    </location>
</feature>
<gene>
    <name evidence="5" type="ORF">QBC37DRAFT_402223</name>
</gene>
<proteinExistence type="predicted"/>
<organism evidence="5 6">
    <name type="scientific">Rhypophila decipiens</name>
    <dbReference type="NCBI Taxonomy" id="261697"/>
    <lineage>
        <taxon>Eukaryota</taxon>
        <taxon>Fungi</taxon>
        <taxon>Dikarya</taxon>
        <taxon>Ascomycota</taxon>
        <taxon>Pezizomycotina</taxon>
        <taxon>Sordariomycetes</taxon>
        <taxon>Sordariomycetidae</taxon>
        <taxon>Sordariales</taxon>
        <taxon>Naviculisporaceae</taxon>
        <taxon>Rhypophila</taxon>
    </lineage>
</organism>
<dbReference type="Proteomes" id="UP001301769">
    <property type="component" value="Unassembled WGS sequence"/>
</dbReference>
<keyword evidence="1" id="KW-0808">Transferase</keyword>
<protein>
    <recommendedName>
        <fullName evidence="4">N-acetyltransferase domain-containing protein</fullName>
    </recommendedName>
</protein>
<dbReference type="Gene3D" id="3.40.630.30">
    <property type="match status" value="1"/>
</dbReference>
<dbReference type="PANTHER" id="PTHR10908">
    <property type="entry name" value="SEROTONIN N-ACETYLTRANSFERASE"/>
    <property type="match status" value="1"/>
</dbReference>
<dbReference type="InterPro" id="IPR016181">
    <property type="entry name" value="Acyl_CoA_acyltransferase"/>
</dbReference>
<dbReference type="EMBL" id="MU858143">
    <property type="protein sequence ID" value="KAK4211674.1"/>
    <property type="molecule type" value="Genomic_DNA"/>
</dbReference>
<keyword evidence="2" id="KW-0012">Acyltransferase</keyword>
<dbReference type="GO" id="GO:0005737">
    <property type="term" value="C:cytoplasm"/>
    <property type="evidence" value="ECO:0007669"/>
    <property type="project" value="TreeGrafter"/>
</dbReference>
<evidence type="ECO:0000256" key="1">
    <source>
        <dbReference type="ARBA" id="ARBA00022679"/>
    </source>
</evidence>
<feature type="compositionally biased region" description="Gly residues" evidence="3">
    <location>
        <begin position="1"/>
        <end position="10"/>
    </location>
</feature>
<evidence type="ECO:0000313" key="5">
    <source>
        <dbReference type="EMBL" id="KAK4211674.1"/>
    </source>
</evidence>
<dbReference type="InterPro" id="IPR051635">
    <property type="entry name" value="SNAT-like"/>
</dbReference>
<dbReference type="InterPro" id="IPR000182">
    <property type="entry name" value="GNAT_dom"/>
</dbReference>
<dbReference type="PROSITE" id="PS51186">
    <property type="entry name" value="GNAT"/>
    <property type="match status" value="1"/>
</dbReference>
<accession>A0AAN7B640</accession>
<dbReference type="Pfam" id="PF13673">
    <property type="entry name" value="Acetyltransf_10"/>
    <property type="match status" value="1"/>
</dbReference>
<evidence type="ECO:0000313" key="6">
    <source>
        <dbReference type="Proteomes" id="UP001301769"/>
    </source>
</evidence>
<dbReference type="PANTHER" id="PTHR10908:SF0">
    <property type="entry name" value="SEROTONIN N-ACETYLTRANSFERASE"/>
    <property type="match status" value="1"/>
</dbReference>